<dbReference type="GO" id="GO:0009288">
    <property type="term" value="C:bacterial-type flagellum"/>
    <property type="evidence" value="ECO:0007669"/>
    <property type="project" value="InterPro"/>
</dbReference>
<comment type="similarity">
    <text evidence="3">Belongs to the FliH family.</text>
</comment>
<dbReference type="InterPro" id="IPR051472">
    <property type="entry name" value="T3SS_Stator/FliH"/>
</dbReference>
<dbReference type="GO" id="GO:0071973">
    <property type="term" value="P:bacterial-type flagellum-dependent cell motility"/>
    <property type="evidence" value="ECO:0007669"/>
    <property type="project" value="InterPro"/>
</dbReference>
<keyword evidence="12" id="KW-0282">Flagellum</keyword>
<evidence type="ECO:0000256" key="1">
    <source>
        <dbReference type="ARBA" id="ARBA00003041"/>
    </source>
</evidence>
<dbReference type="InterPro" id="IPR018035">
    <property type="entry name" value="Flagellar_FliH/T3SS_HrpE"/>
</dbReference>
<organism evidence="12 13">
    <name type="scientific">Amantichitinum ursilacus</name>
    <dbReference type="NCBI Taxonomy" id="857265"/>
    <lineage>
        <taxon>Bacteria</taxon>
        <taxon>Pseudomonadati</taxon>
        <taxon>Pseudomonadota</taxon>
        <taxon>Betaproteobacteria</taxon>
        <taxon>Neisseriales</taxon>
        <taxon>Chitinibacteraceae</taxon>
        <taxon>Amantichitinum</taxon>
    </lineage>
</organism>
<comment type="function">
    <text evidence="1">Needed for flagellar regrowth and assembly.</text>
</comment>
<dbReference type="EMBL" id="LAQT01000008">
    <property type="protein sequence ID" value="KPC53116.1"/>
    <property type="molecule type" value="Genomic_DNA"/>
</dbReference>
<reference evidence="12 13" key="1">
    <citation type="submission" date="2015-07" db="EMBL/GenBank/DDBJ databases">
        <title>Draft genome sequence of the Amantichitinum ursilacus IGB-41, a new chitin-degrading bacterium.</title>
        <authorList>
            <person name="Kirstahler P."/>
            <person name="Guenther M."/>
            <person name="Grumaz C."/>
            <person name="Rupp S."/>
            <person name="Zibek S."/>
            <person name="Sohn K."/>
        </authorList>
    </citation>
    <scope>NUCLEOTIDE SEQUENCE [LARGE SCALE GENOMIC DNA]</scope>
    <source>
        <strain evidence="12 13">IGB-41</strain>
    </source>
</reference>
<keyword evidence="12" id="KW-0966">Cell projection</keyword>
<dbReference type="PANTHER" id="PTHR34982:SF1">
    <property type="entry name" value="FLAGELLAR ASSEMBLY PROTEIN FLIH"/>
    <property type="match status" value="1"/>
</dbReference>
<proteinExistence type="inferred from homology"/>
<evidence type="ECO:0000256" key="9">
    <source>
        <dbReference type="ARBA" id="ARBA00023225"/>
    </source>
</evidence>
<comment type="subcellular location">
    <subcellularLocation>
        <location evidence="2">Cytoplasm</location>
    </subcellularLocation>
</comment>
<evidence type="ECO:0000313" key="13">
    <source>
        <dbReference type="Proteomes" id="UP000037939"/>
    </source>
</evidence>
<evidence type="ECO:0000256" key="10">
    <source>
        <dbReference type="SAM" id="MobiDB-lite"/>
    </source>
</evidence>
<dbReference type="GO" id="GO:0015031">
    <property type="term" value="P:protein transport"/>
    <property type="evidence" value="ECO:0007669"/>
    <property type="project" value="UniProtKB-KW"/>
</dbReference>
<dbReference type="Pfam" id="PF02108">
    <property type="entry name" value="FliH"/>
    <property type="match status" value="1"/>
</dbReference>
<feature type="region of interest" description="Disordered" evidence="10">
    <location>
        <begin position="28"/>
        <end position="76"/>
    </location>
</feature>
<dbReference type="InterPro" id="IPR000563">
    <property type="entry name" value="Flag_FliH"/>
</dbReference>
<keyword evidence="6" id="KW-0963">Cytoplasm</keyword>
<comment type="caution">
    <text evidence="12">The sequence shown here is derived from an EMBL/GenBank/DDBJ whole genome shotgun (WGS) entry which is preliminary data.</text>
</comment>
<feature type="region of interest" description="Disordered" evidence="10">
    <location>
        <begin position="308"/>
        <end position="328"/>
    </location>
</feature>
<gene>
    <name evidence="12" type="primary">fliH</name>
    <name evidence="12" type="ORF">WG78_11515</name>
</gene>
<evidence type="ECO:0000256" key="6">
    <source>
        <dbReference type="ARBA" id="ARBA00022490"/>
    </source>
</evidence>
<dbReference type="GO" id="GO:0005829">
    <property type="term" value="C:cytosol"/>
    <property type="evidence" value="ECO:0007669"/>
    <property type="project" value="TreeGrafter"/>
</dbReference>
<feature type="compositionally biased region" description="Pro residues" evidence="10">
    <location>
        <begin position="268"/>
        <end position="284"/>
    </location>
</feature>
<feature type="region of interest" description="Disordered" evidence="10">
    <location>
        <begin position="266"/>
        <end position="290"/>
    </location>
</feature>
<evidence type="ECO:0000256" key="7">
    <source>
        <dbReference type="ARBA" id="ARBA00022795"/>
    </source>
</evidence>
<keyword evidence="13" id="KW-1185">Reference proteome</keyword>
<evidence type="ECO:0000256" key="5">
    <source>
        <dbReference type="ARBA" id="ARBA00022448"/>
    </source>
</evidence>
<evidence type="ECO:0000256" key="8">
    <source>
        <dbReference type="ARBA" id="ARBA00022927"/>
    </source>
</evidence>
<evidence type="ECO:0000256" key="3">
    <source>
        <dbReference type="ARBA" id="ARBA00006602"/>
    </source>
</evidence>
<dbReference type="STRING" id="857265.WG78_11515"/>
<accession>A0A0N1JSW9</accession>
<keyword evidence="9" id="KW-1006">Bacterial flagellum protein export</keyword>
<protein>
    <recommendedName>
        <fullName evidence="4">Flagellar assembly protein FliH</fullName>
    </recommendedName>
</protein>
<evidence type="ECO:0000256" key="2">
    <source>
        <dbReference type="ARBA" id="ARBA00004496"/>
    </source>
</evidence>
<keyword evidence="12" id="KW-0969">Cilium</keyword>
<name>A0A0N1JSW9_9NEIS</name>
<keyword evidence="8" id="KW-0653">Protein transport</keyword>
<dbReference type="PANTHER" id="PTHR34982">
    <property type="entry name" value="YOP PROTEINS TRANSLOCATION PROTEIN L"/>
    <property type="match status" value="1"/>
</dbReference>
<dbReference type="GO" id="GO:0003774">
    <property type="term" value="F:cytoskeletal motor activity"/>
    <property type="evidence" value="ECO:0007669"/>
    <property type="project" value="InterPro"/>
</dbReference>
<dbReference type="OrthoDB" id="5296952at2"/>
<evidence type="ECO:0000313" key="12">
    <source>
        <dbReference type="EMBL" id="KPC53116.1"/>
    </source>
</evidence>
<evidence type="ECO:0000256" key="4">
    <source>
        <dbReference type="ARBA" id="ARBA00016507"/>
    </source>
</evidence>
<keyword evidence="5" id="KW-0813">Transport</keyword>
<dbReference type="AlphaFoldDB" id="A0A0N1JSW9"/>
<dbReference type="PRINTS" id="PR01003">
    <property type="entry name" value="FLGFLIH"/>
</dbReference>
<dbReference type="RefSeq" id="WP_083458939.1">
    <property type="nucleotide sequence ID" value="NZ_LAQT01000008.1"/>
</dbReference>
<keyword evidence="7" id="KW-1005">Bacterial flagellum biogenesis</keyword>
<dbReference type="GO" id="GO:0044781">
    <property type="term" value="P:bacterial-type flagellum organization"/>
    <property type="evidence" value="ECO:0007669"/>
    <property type="project" value="UniProtKB-KW"/>
</dbReference>
<feature type="domain" description="Flagellar assembly protein FliH/Type III secretion system HrpE" evidence="11">
    <location>
        <begin position="124"/>
        <end position="247"/>
    </location>
</feature>
<evidence type="ECO:0000259" key="11">
    <source>
        <dbReference type="Pfam" id="PF02108"/>
    </source>
</evidence>
<feature type="compositionally biased region" description="Low complexity" evidence="10">
    <location>
        <begin position="45"/>
        <end position="76"/>
    </location>
</feature>
<sequence>MSTPPRRIIPREEVGDTDWQPLVFTAINDPTPPRMRRPEPPRAPAPAALAPAFAPLAQPEPVAAPEPEAEPVAEAAAPAPTPIDIQQAHAAELEAAMQQAHDAGFEAGHAEGLAAGHAEAQADIEGMRRVLHNLEHFTEQAGGELAENVLDLALVIAREMTRNQVEADPQRLLPIVREMIETMPILKPPARILAHPEDVAALESMLGSELPTDTWKLVPDPSVEPGGCKVESSGSRADLSLATRWQQQLRILRRQEREDLSWQAGKVEPPPAAAPAPQAAPAPAPAAQATAPLDAAAEIPLAAAAAAPVASPIEQPTEQPAQPATAQPADALAQFDPHSLNIAPAPAAPAAQTATPAASGATAATAAASGAAQPTAQAVPPGIAAFQAAAAVAPAAPVTPVVDTNG</sequence>
<dbReference type="Proteomes" id="UP000037939">
    <property type="component" value="Unassembled WGS sequence"/>
</dbReference>